<gene>
    <name evidence="3" type="primary">LOC103714714</name>
</gene>
<dbReference type="PANTHER" id="PTHR31865:SF2">
    <property type="entry name" value="OSJNBA0004B13.24 PROTEIN"/>
    <property type="match status" value="1"/>
</dbReference>
<evidence type="ECO:0000313" key="3">
    <source>
        <dbReference type="RefSeq" id="XP_038970597.1"/>
    </source>
</evidence>
<feature type="compositionally biased region" description="Low complexity" evidence="1">
    <location>
        <begin position="98"/>
        <end position="109"/>
    </location>
</feature>
<feature type="compositionally biased region" description="Polar residues" evidence="1">
    <location>
        <begin position="215"/>
        <end position="226"/>
    </location>
</feature>
<protein>
    <submittedName>
        <fullName evidence="3">Uncharacterized protein LOC103714714 isoform X1</fullName>
    </submittedName>
</protein>
<feature type="region of interest" description="Disordered" evidence="1">
    <location>
        <begin position="80"/>
        <end position="136"/>
    </location>
</feature>
<dbReference type="AlphaFoldDB" id="A0A8B8ZBC3"/>
<dbReference type="PANTHER" id="PTHR31865">
    <property type="entry name" value="OSJNBA0071G03.3 PROTEIN"/>
    <property type="match status" value="1"/>
</dbReference>
<dbReference type="OrthoDB" id="786837at2759"/>
<feature type="region of interest" description="Disordered" evidence="1">
    <location>
        <begin position="215"/>
        <end position="240"/>
    </location>
</feature>
<sequence>MALDETMAAAHDFVKDDDDDDDDDYGGAVRFMPDGGGGDIGYRRISRLSIESSDGNDADAEVSEEEKVVVRKSILASLMEGEGEDSGNDWASTGTASLPGTPLRGTPGPAAKEYASETEARGLRVGGGGRRRRRARERWLERSWEKKKRMAEEGPAAAATEGMVDVGECRVLVRPRGGMGTLCMDMEEVKACRDLGLELPRDWTVEIPCALSGSTVDTSSGGNSPIANWRISSPAGDDPKDVKARLKVWAQAVALASASRLSS</sequence>
<proteinExistence type="predicted"/>
<evidence type="ECO:0000256" key="1">
    <source>
        <dbReference type="SAM" id="MobiDB-lite"/>
    </source>
</evidence>
<accession>A0A8B8ZBC3</accession>
<dbReference type="GeneID" id="103714714"/>
<reference evidence="2" key="1">
    <citation type="journal article" date="2019" name="Nat. Commun.">
        <title>Genome-wide association mapping of date palm fruit traits.</title>
        <authorList>
            <person name="Hazzouri K.M."/>
            <person name="Gros-Balthazard M."/>
            <person name="Flowers J.M."/>
            <person name="Copetti D."/>
            <person name="Lemansour A."/>
            <person name="Lebrun M."/>
            <person name="Masmoudi K."/>
            <person name="Ferrand S."/>
            <person name="Dhar M.I."/>
            <person name="Fresquez Z.A."/>
            <person name="Rosas U."/>
            <person name="Zhang J."/>
            <person name="Talag J."/>
            <person name="Lee S."/>
            <person name="Kudrna D."/>
            <person name="Powell R.F."/>
            <person name="Leitch I.J."/>
            <person name="Krueger R.R."/>
            <person name="Wing R.A."/>
            <person name="Amiri K.M.A."/>
            <person name="Purugganan M.D."/>
        </authorList>
    </citation>
    <scope>NUCLEOTIDE SEQUENCE [LARGE SCALE GENOMIC DNA]</scope>
    <source>
        <strain evidence="2">cv. Khalas</strain>
    </source>
</reference>
<reference evidence="3" key="2">
    <citation type="submission" date="2025-08" db="UniProtKB">
        <authorList>
            <consortium name="RefSeq"/>
        </authorList>
    </citation>
    <scope>IDENTIFICATION</scope>
    <source>
        <tissue evidence="3">Young leaves</tissue>
    </source>
</reference>
<name>A0A8B8ZBC3_PHODC</name>
<keyword evidence="2" id="KW-1185">Reference proteome</keyword>
<organism evidence="2 3">
    <name type="scientific">Phoenix dactylifera</name>
    <name type="common">Date palm</name>
    <dbReference type="NCBI Taxonomy" id="42345"/>
    <lineage>
        <taxon>Eukaryota</taxon>
        <taxon>Viridiplantae</taxon>
        <taxon>Streptophyta</taxon>
        <taxon>Embryophyta</taxon>
        <taxon>Tracheophyta</taxon>
        <taxon>Spermatophyta</taxon>
        <taxon>Magnoliopsida</taxon>
        <taxon>Liliopsida</taxon>
        <taxon>Arecaceae</taxon>
        <taxon>Coryphoideae</taxon>
        <taxon>Phoeniceae</taxon>
        <taxon>Phoenix</taxon>
    </lineage>
</organism>
<feature type="compositionally biased region" description="Acidic residues" evidence="1">
    <location>
        <begin position="15"/>
        <end position="25"/>
    </location>
</feature>
<evidence type="ECO:0000313" key="2">
    <source>
        <dbReference type="Proteomes" id="UP000228380"/>
    </source>
</evidence>
<feature type="region of interest" description="Disordered" evidence="1">
    <location>
        <begin position="1"/>
        <end position="33"/>
    </location>
</feature>
<dbReference type="RefSeq" id="XP_038970597.1">
    <property type="nucleotide sequence ID" value="XM_039114669.1"/>
</dbReference>
<dbReference type="Proteomes" id="UP000228380">
    <property type="component" value="Chromosome 1"/>
</dbReference>